<dbReference type="AlphaFoldDB" id="A0A6J4KDT4"/>
<sequence length="648" mass="71120">MTNTQFANIPDELKALNQFVTWIWPAPAKKLPCAVATGDVCDGTARDNWGSFSAAVAAAKEREHAGIGFALAEADPYVGIDLDDCVKDGRIIHADAQAIVDSIGGWWDISPSKTGLKTIVRGSVPGSATGKTPGGLKVEIYPAKRFFTLTGHSFEGRPTEIRTVNGELTKLYERLKPYVKQKLEAPRPLPLRTVDSDHARRYALAALEGEHQVMLAAGEGERHNTRRRAAYALAGYIPYLNPEEIFDALAVNFGADRKTAEKTIWDCIKAGRNEPREIPEKAQPSFDDDGHACCPTHHKRLVACRNGNGWRCPVISTSLCFWWQGEGYTPPAEVTLDDLDDLDADELRRRLRSAVAERDQWKRQAEHLDEWRSWALQIAALPTERVSPAAKVVALSLYPEIKSRESRGVNEPRRIYIGDPKKPDDDGFARRAGVSPGTYGAKLKELESVGALLRTKDRDPVTGFAKVLVQPVAFDTPTAWVPSEPRNHGGHHPKTSRPAPACPTHGDEAPVAEETTIVKQAVCVPCGKPLGEPSFTQKRVQVWPLEEPHTDAEVVEQAGPVEPTRNLPKQEEDSSAFSITQVAGWLPSDPPDSYNPQYRHFCPAPPLLDLTDPLSLPGVRSGQIAADDEWFKYHAAIAEQAVRAGGAS</sequence>
<evidence type="ECO:0000313" key="2">
    <source>
        <dbReference type="EMBL" id="CAA9303164.1"/>
    </source>
</evidence>
<evidence type="ECO:0000256" key="1">
    <source>
        <dbReference type="SAM" id="MobiDB-lite"/>
    </source>
</evidence>
<gene>
    <name evidence="2" type="ORF">AVDCRST_MAG93-4739</name>
</gene>
<reference evidence="2" key="1">
    <citation type="submission" date="2020-02" db="EMBL/GenBank/DDBJ databases">
        <authorList>
            <person name="Meier V. D."/>
        </authorList>
    </citation>
    <scope>NUCLEOTIDE SEQUENCE</scope>
    <source>
        <strain evidence="2">AVDCRST_MAG93</strain>
    </source>
</reference>
<name>A0A6J4KDT4_9CHLR</name>
<feature type="region of interest" description="Disordered" evidence="1">
    <location>
        <begin position="414"/>
        <end position="434"/>
    </location>
</feature>
<proteinExistence type="predicted"/>
<accession>A0A6J4KDT4</accession>
<dbReference type="EMBL" id="CADCTR010001594">
    <property type="protein sequence ID" value="CAA9303164.1"/>
    <property type="molecule type" value="Genomic_DNA"/>
</dbReference>
<feature type="region of interest" description="Disordered" evidence="1">
    <location>
        <begin position="479"/>
        <end position="508"/>
    </location>
</feature>
<protein>
    <recommendedName>
        <fullName evidence="3">DNA primase/polymerase bifunctional N-terminal domain-containing protein</fullName>
    </recommendedName>
</protein>
<evidence type="ECO:0008006" key="3">
    <source>
        <dbReference type="Google" id="ProtNLM"/>
    </source>
</evidence>
<organism evidence="2">
    <name type="scientific">uncultured Chloroflexia bacterium</name>
    <dbReference type="NCBI Taxonomy" id="1672391"/>
    <lineage>
        <taxon>Bacteria</taxon>
        <taxon>Bacillati</taxon>
        <taxon>Chloroflexota</taxon>
        <taxon>Chloroflexia</taxon>
        <taxon>environmental samples</taxon>
    </lineage>
</organism>
<feature type="compositionally biased region" description="Basic and acidic residues" evidence="1">
    <location>
        <begin position="414"/>
        <end position="429"/>
    </location>
</feature>